<protein>
    <submittedName>
        <fullName evidence="1">Uncharacterized protein</fullName>
    </submittedName>
</protein>
<dbReference type="Proteomes" id="UP001470230">
    <property type="component" value="Unassembled WGS sequence"/>
</dbReference>
<gene>
    <name evidence="1" type="ORF">M9Y10_028490</name>
</gene>
<organism evidence="1 2">
    <name type="scientific">Tritrichomonas musculus</name>
    <dbReference type="NCBI Taxonomy" id="1915356"/>
    <lineage>
        <taxon>Eukaryota</taxon>
        <taxon>Metamonada</taxon>
        <taxon>Parabasalia</taxon>
        <taxon>Tritrichomonadida</taxon>
        <taxon>Tritrichomonadidae</taxon>
        <taxon>Tritrichomonas</taxon>
    </lineage>
</organism>
<evidence type="ECO:0000313" key="2">
    <source>
        <dbReference type="Proteomes" id="UP001470230"/>
    </source>
</evidence>
<proteinExistence type="predicted"/>
<sequence>MKFDKCQTKSLNERKYKEKIDVYAYSNELLIEFTNCIFSNIDLINKFENVDIDRNSTRSLEYTFGRARIRVHDVHTLQKFIKAIGEMNETIITNTNEEIEKIKGRTASFEVTVEDTEEPEEQLFEPQQIAIQFLNFINIDNSNEGNDDDFDSLFQFIDYLAEFDNEIKTKALTTKTIAMGIQETKTIKQRISFKISDSNNKFIDFFNQHFPDQKILKSFLMNFYKIVKKNVKDFPVIQKKIQKKKHY</sequence>
<dbReference type="EMBL" id="JAPFFF010000004">
    <property type="protein sequence ID" value="KAK8891282.1"/>
    <property type="molecule type" value="Genomic_DNA"/>
</dbReference>
<name>A0ABR2KK79_9EUKA</name>
<comment type="caution">
    <text evidence="1">The sequence shown here is derived from an EMBL/GenBank/DDBJ whole genome shotgun (WGS) entry which is preliminary data.</text>
</comment>
<reference evidence="1 2" key="1">
    <citation type="submission" date="2024-04" db="EMBL/GenBank/DDBJ databases">
        <title>Tritrichomonas musculus Genome.</title>
        <authorList>
            <person name="Alves-Ferreira E."/>
            <person name="Grigg M."/>
            <person name="Lorenzi H."/>
            <person name="Galac M."/>
        </authorList>
    </citation>
    <scope>NUCLEOTIDE SEQUENCE [LARGE SCALE GENOMIC DNA]</scope>
    <source>
        <strain evidence="1 2">EAF2021</strain>
    </source>
</reference>
<keyword evidence="2" id="KW-1185">Reference proteome</keyword>
<accession>A0ABR2KK79</accession>
<evidence type="ECO:0000313" key="1">
    <source>
        <dbReference type="EMBL" id="KAK8891282.1"/>
    </source>
</evidence>